<feature type="domain" description="RNA polymerase sigma-70 region 2" evidence="1">
    <location>
        <begin position="21"/>
        <end position="90"/>
    </location>
</feature>
<dbReference type="InterPro" id="IPR007627">
    <property type="entry name" value="RNA_pol_sigma70_r2"/>
</dbReference>
<accession>A0A9D1EMC0</accession>
<comment type="caution">
    <text evidence="2">The sequence shown here is derived from an EMBL/GenBank/DDBJ whole genome shotgun (WGS) entry which is preliminary data.</text>
</comment>
<evidence type="ECO:0000259" key="1">
    <source>
        <dbReference type="Pfam" id="PF04542"/>
    </source>
</evidence>
<dbReference type="EMBL" id="DVIR01000011">
    <property type="protein sequence ID" value="HIS24083.1"/>
    <property type="molecule type" value="Genomic_DNA"/>
</dbReference>
<dbReference type="GO" id="GO:0003700">
    <property type="term" value="F:DNA-binding transcription factor activity"/>
    <property type="evidence" value="ECO:0007669"/>
    <property type="project" value="InterPro"/>
</dbReference>
<proteinExistence type="predicted"/>
<organism evidence="2 3">
    <name type="scientific">Candidatus Faeciplasma gallinarum</name>
    <dbReference type="NCBI Taxonomy" id="2840799"/>
    <lineage>
        <taxon>Bacteria</taxon>
        <taxon>Bacillati</taxon>
        <taxon>Bacillota</taxon>
        <taxon>Clostridia</taxon>
        <taxon>Eubacteriales</taxon>
        <taxon>Oscillospiraceae</taxon>
        <taxon>Oscillospiraceae incertae sedis</taxon>
        <taxon>Candidatus Faeciplasma</taxon>
    </lineage>
</organism>
<dbReference type="Pfam" id="PF04542">
    <property type="entry name" value="Sigma70_r2"/>
    <property type="match status" value="1"/>
</dbReference>
<dbReference type="InterPro" id="IPR013325">
    <property type="entry name" value="RNA_pol_sigma_r2"/>
</dbReference>
<gene>
    <name evidence="2" type="ORF">IAD01_01610</name>
</gene>
<dbReference type="GO" id="GO:0006352">
    <property type="term" value="P:DNA-templated transcription initiation"/>
    <property type="evidence" value="ECO:0007669"/>
    <property type="project" value="InterPro"/>
</dbReference>
<sequence>MSITSSVSTNGPCDKDKFKQIYELYKDMMYYIAKECLDNEALAEDAVQIGMFNISKNIDKVVYAVDSTETRTFVLVVARNAALNMMKSERANRTYAMDDARNVRDNCTDVIEQVAHSADWEFLKKCIEELDVIYS</sequence>
<dbReference type="Proteomes" id="UP000823982">
    <property type="component" value="Unassembled WGS sequence"/>
</dbReference>
<reference evidence="2" key="2">
    <citation type="journal article" date="2021" name="PeerJ">
        <title>Extensive microbial diversity within the chicken gut microbiome revealed by metagenomics and culture.</title>
        <authorList>
            <person name="Gilroy R."/>
            <person name="Ravi A."/>
            <person name="Getino M."/>
            <person name="Pursley I."/>
            <person name="Horton D.L."/>
            <person name="Alikhan N.F."/>
            <person name="Baker D."/>
            <person name="Gharbi K."/>
            <person name="Hall N."/>
            <person name="Watson M."/>
            <person name="Adriaenssens E.M."/>
            <person name="Foster-Nyarko E."/>
            <person name="Jarju S."/>
            <person name="Secka A."/>
            <person name="Antonio M."/>
            <person name="Oren A."/>
            <person name="Chaudhuri R.R."/>
            <person name="La Ragione R."/>
            <person name="Hildebrand F."/>
            <person name="Pallen M.J."/>
        </authorList>
    </citation>
    <scope>NUCLEOTIDE SEQUENCE</scope>
    <source>
        <strain evidence="2">CHK157-1446</strain>
    </source>
</reference>
<dbReference type="Gene3D" id="1.10.1740.10">
    <property type="match status" value="1"/>
</dbReference>
<dbReference type="SUPFAM" id="SSF88946">
    <property type="entry name" value="Sigma2 domain of RNA polymerase sigma factors"/>
    <property type="match status" value="1"/>
</dbReference>
<dbReference type="AlphaFoldDB" id="A0A9D1EMC0"/>
<evidence type="ECO:0000313" key="3">
    <source>
        <dbReference type="Proteomes" id="UP000823982"/>
    </source>
</evidence>
<feature type="non-terminal residue" evidence="2">
    <location>
        <position position="135"/>
    </location>
</feature>
<protein>
    <recommendedName>
        <fullName evidence="1">RNA polymerase sigma-70 region 2 domain-containing protein</fullName>
    </recommendedName>
</protein>
<name>A0A9D1EMC0_9FIRM</name>
<evidence type="ECO:0000313" key="2">
    <source>
        <dbReference type="EMBL" id="HIS24083.1"/>
    </source>
</evidence>
<reference evidence="2" key="1">
    <citation type="submission" date="2020-10" db="EMBL/GenBank/DDBJ databases">
        <authorList>
            <person name="Gilroy R."/>
        </authorList>
    </citation>
    <scope>NUCLEOTIDE SEQUENCE</scope>
    <source>
        <strain evidence="2">CHK157-1446</strain>
    </source>
</reference>